<dbReference type="Proteomes" id="UP000224567">
    <property type="component" value="Unassembled WGS sequence"/>
</dbReference>
<feature type="compositionally biased region" description="Basic and acidic residues" evidence="1">
    <location>
        <begin position="1"/>
        <end position="45"/>
    </location>
</feature>
<dbReference type="EMBL" id="MLFT02000005">
    <property type="protein sequence ID" value="PHT48232.1"/>
    <property type="molecule type" value="Genomic_DNA"/>
</dbReference>
<reference evidence="2 3" key="1">
    <citation type="journal article" date="2017" name="Genome Biol.">
        <title>New reference genome sequences of hot pepper reveal the massive evolution of plant disease-resistance genes by retroduplication.</title>
        <authorList>
            <person name="Kim S."/>
            <person name="Park J."/>
            <person name="Yeom S.I."/>
            <person name="Kim Y.M."/>
            <person name="Seo E."/>
            <person name="Kim K.T."/>
            <person name="Kim M.S."/>
            <person name="Lee J.M."/>
            <person name="Cheong K."/>
            <person name="Shin H.S."/>
            <person name="Kim S.B."/>
            <person name="Han K."/>
            <person name="Lee J."/>
            <person name="Park M."/>
            <person name="Lee H.A."/>
            <person name="Lee H.Y."/>
            <person name="Lee Y."/>
            <person name="Oh S."/>
            <person name="Lee J.H."/>
            <person name="Choi E."/>
            <person name="Choi E."/>
            <person name="Lee S.E."/>
            <person name="Jeon J."/>
            <person name="Kim H."/>
            <person name="Choi G."/>
            <person name="Song H."/>
            <person name="Lee J."/>
            <person name="Lee S.C."/>
            <person name="Kwon J.K."/>
            <person name="Lee H.Y."/>
            <person name="Koo N."/>
            <person name="Hong Y."/>
            <person name="Kim R.W."/>
            <person name="Kang W.H."/>
            <person name="Huh J.H."/>
            <person name="Kang B.C."/>
            <person name="Yang T.J."/>
            <person name="Lee Y.H."/>
            <person name="Bennetzen J.L."/>
            <person name="Choi D."/>
        </authorList>
    </citation>
    <scope>NUCLEOTIDE SEQUENCE [LARGE SCALE GENOMIC DNA]</scope>
    <source>
        <strain evidence="3">cv. PBC81</strain>
    </source>
</reference>
<reference evidence="3" key="2">
    <citation type="journal article" date="2017" name="J. Anim. Genet.">
        <title>Multiple reference genome sequences of hot pepper reveal the massive evolution of plant disease resistance genes by retroduplication.</title>
        <authorList>
            <person name="Kim S."/>
            <person name="Park J."/>
            <person name="Yeom S.-I."/>
            <person name="Kim Y.-M."/>
            <person name="Seo E."/>
            <person name="Kim K.-T."/>
            <person name="Kim M.-S."/>
            <person name="Lee J.M."/>
            <person name="Cheong K."/>
            <person name="Shin H.-S."/>
            <person name="Kim S.-B."/>
            <person name="Han K."/>
            <person name="Lee J."/>
            <person name="Park M."/>
            <person name="Lee H.-A."/>
            <person name="Lee H.-Y."/>
            <person name="Lee Y."/>
            <person name="Oh S."/>
            <person name="Lee J.H."/>
            <person name="Choi E."/>
            <person name="Choi E."/>
            <person name="Lee S.E."/>
            <person name="Jeon J."/>
            <person name="Kim H."/>
            <person name="Choi G."/>
            <person name="Song H."/>
            <person name="Lee J."/>
            <person name="Lee S.-C."/>
            <person name="Kwon J.-K."/>
            <person name="Lee H.-Y."/>
            <person name="Koo N."/>
            <person name="Hong Y."/>
            <person name="Kim R.W."/>
            <person name="Kang W.-H."/>
            <person name="Huh J.H."/>
            <person name="Kang B.-C."/>
            <person name="Yang T.-J."/>
            <person name="Lee Y.-H."/>
            <person name="Bennetzen J.L."/>
            <person name="Choi D."/>
        </authorList>
    </citation>
    <scope>NUCLEOTIDE SEQUENCE [LARGE SCALE GENOMIC DNA]</scope>
    <source>
        <strain evidence="3">cv. PBC81</strain>
    </source>
</reference>
<keyword evidence="3" id="KW-1185">Reference proteome</keyword>
<comment type="caution">
    <text evidence="2">The sequence shown here is derived from an EMBL/GenBank/DDBJ whole genome shotgun (WGS) entry which is preliminary data.</text>
</comment>
<sequence>MKFLAREEKDLELTRGNGVDEVKSMGKPADVVKKKGRDDFSEKWKGRQNPNVGKRQPYHWVGQNSSSEQPSTLSDAIPIGLRAGGSLVFSPAPEIDSAVTGSSELVAFSPDLSAGSKDDCSVVPGVNAMPIACVEVGKGMSRWANGKQLKFGEFLGVIFEGKEDRVLDLLRDIEKVRGLRKGERRAQGREARVFGKGRRTKSPFIFENMWLRVDDFKDRVAGWWSSYAVEGRPSLRLAKKMRLLKKHLREWNKEVFGWVEVKMREIMIEVGSWRGLKWKARSERERKKTEVEKGTKEVGS</sequence>
<accession>A0A2G2WSR0</accession>
<organism evidence="2 3">
    <name type="scientific">Capsicum baccatum</name>
    <name type="common">Peruvian pepper</name>
    <dbReference type="NCBI Taxonomy" id="33114"/>
    <lineage>
        <taxon>Eukaryota</taxon>
        <taxon>Viridiplantae</taxon>
        <taxon>Streptophyta</taxon>
        <taxon>Embryophyta</taxon>
        <taxon>Tracheophyta</taxon>
        <taxon>Spermatophyta</taxon>
        <taxon>Magnoliopsida</taxon>
        <taxon>eudicotyledons</taxon>
        <taxon>Gunneridae</taxon>
        <taxon>Pentapetalae</taxon>
        <taxon>asterids</taxon>
        <taxon>lamiids</taxon>
        <taxon>Solanales</taxon>
        <taxon>Solanaceae</taxon>
        <taxon>Solanoideae</taxon>
        <taxon>Capsiceae</taxon>
        <taxon>Capsicum</taxon>
    </lineage>
</organism>
<feature type="compositionally biased region" description="Polar residues" evidence="1">
    <location>
        <begin position="62"/>
        <end position="72"/>
    </location>
</feature>
<evidence type="ECO:0000313" key="2">
    <source>
        <dbReference type="EMBL" id="PHT48232.1"/>
    </source>
</evidence>
<proteinExistence type="predicted"/>
<feature type="region of interest" description="Disordered" evidence="1">
    <location>
        <begin position="1"/>
        <end position="72"/>
    </location>
</feature>
<protein>
    <recommendedName>
        <fullName evidence="4">DUF4283 domain-containing protein</fullName>
    </recommendedName>
</protein>
<evidence type="ECO:0000256" key="1">
    <source>
        <dbReference type="SAM" id="MobiDB-lite"/>
    </source>
</evidence>
<evidence type="ECO:0008006" key="4">
    <source>
        <dbReference type="Google" id="ProtNLM"/>
    </source>
</evidence>
<gene>
    <name evidence="2" type="ORF">CQW23_12440</name>
</gene>
<evidence type="ECO:0000313" key="3">
    <source>
        <dbReference type="Proteomes" id="UP000224567"/>
    </source>
</evidence>
<dbReference type="AlphaFoldDB" id="A0A2G2WSR0"/>
<dbReference type="OrthoDB" id="1305614at2759"/>
<name>A0A2G2WSR0_CAPBA</name>